<proteinExistence type="predicted"/>
<feature type="domain" description="OmpA-like" evidence="2">
    <location>
        <begin position="243"/>
        <end position="361"/>
    </location>
</feature>
<evidence type="ECO:0000313" key="4">
    <source>
        <dbReference type="Proteomes" id="UP000024836"/>
    </source>
</evidence>
<protein>
    <submittedName>
        <fullName evidence="3">OmpA/MotB domain-containing protein</fullName>
    </submittedName>
</protein>
<dbReference type="STRING" id="1461693.ATO10_07582"/>
<dbReference type="SUPFAM" id="SSF103088">
    <property type="entry name" value="OmpA-like"/>
    <property type="match status" value="1"/>
</dbReference>
<keyword evidence="1" id="KW-0472">Membrane</keyword>
<accession>A0A058ZL36</accession>
<dbReference type="AlphaFoldDB" id="A0A058ZL36"/>
<dbReference type="InterPro" id="IPR036737">
    <property type="entry name" value="OmpA-like_sf"/>
</dbReference>
<dbReference type="Gene3D" id="3.30.1330.60">
    <property type="entry name" value="OmpA-like domain"/>
    <property type="match status" value="1"/>
</dbReference>
<keyword evidence="4" id="KW-1185">Reference proteome</keyword>
<dbReference type="eggNOG" id="COG2885">
    <property type="taxonomic scope" value="Bacteria"/>
</dbReference>
<dbReference type="PROSITE" id="PS51123">
    <property type="entry name" value="OMPA_2"/>
    <property type="match status" value="1"/>
</dbReference>
<dbReference type="CDD" id="cd07185">
    <property type="entry name" value="OmpA_C-like"/>
    <property type="match status" value="1"/>
</dbReference>
<comment type="caution">
    <text evidence="3">The sequence shown here is derived from an EMBL/GenBank/DDBJ whole genome shotgun (WGS) entry which is preliminary data.</text>
</comment>
<sequence>MTTLLTSARQLPTETALSFVERTKNTCVPEKSWPMTPSTLYQSGAMLRSLCISLSLMALPLAASAQLLEFPAGAERTADSVQQLSSYRLPIGPFENDTVQTIWAEGEIARQAWQIQIEGATTLQLLAPLRDQLTAEGFEILFECEAENCGGFDFRYATEVLPEPEMHVDLGDYRFLSAHRMGEAAPEYISLMVSRSSLRGFVQVTRVGPELGLDAALSAASTKNPASPIGTGAFEGLPLSEQLQLSGRAILGDLAFETGSSKLGVDQFGSLADLAGFLSDHPEITIALVGHTDAEGGLDGNIALSKKRAQSVMKRLVDVYSIPAAQISAEGVGFLAPVASNQTDDGRTQNRRVEVIITSTQ</sequence>
<evidence type="ECO:0000259" key="2">
    <source>
        <dbReference type="PROSITE" id="PS51123"/>
    </source>
</evidence>
<evidence type="ECO:0000256" key="1">
    <source>
        <dbReference type="PROSITE-ProRule" id="PRU00473"/>
    </source>
</evidence>
<dbReference type="EMBL" id="AQQY01000004">
    <property type="protein sequence ID" value="KCV82233.1"/>
    <property type="molecule type" value="Genomic_DNA"/>
</dbReference>
<dbReference type="InterPro" id="IPR050330">
    <property type="entry name" value="Bact_OuterMem_StrucFunc"/>
</dbReference>
<dbReference type="Proteomes" id="UP000024836">
    <property type="component" value="Unassembled WGS sequence"/>
</dbReference>
<dbReference type="Pfam" id="PF00691">
    <property type="entry name" value="OmpA"/>
    <property type="match status" value="1"/>
</dbReference>
<organism evidence="3 4">
    <name type="scientific">Actibacterium atlanticum</name>
    <dbReference type="NCBI Taxonomy" id="1461693"/>
    <lineage>
        <taxon>Bacteria</taxon>
        <taxon>Pseudomonadati</taxon>
        <taxon>Pseudomonadota</taxon>
        <taxon>Alphaproteobacteria</taxon>
        <taxon>Rhodobacterales</taxon>
        <taxon>Roseobacteraceae</taxon>
        <taxon>Actibacterium</taxon>
    </lineage>
</organism>
<reference evidence="3 4" key="1">
    <citation type="submission" date="2013-04" db="EMBL/GenBank/DDBJ databases">
        <title>Shimia sp. 22II-S11-Z10 Genome Sequencing.</title>
        <authorList>
            <person name="Lai Q."/>
            <person name="Li G."/>
            <person name="Shao Z."/>
        </authorList>
    </citation>
    <scope>NUCLEOTIDE SEQUENCE [LARGE SCALE GENOMIC DNA]</scope>
    <source>
        <strain evidence="4">22II-S11-Z10</strain>
    </source>
</reference>
<dbReference type="InterPro" id="IPR006665">
    <property type="entry name" value="OmpA-like"/>
</dbReference>
<dbReference type="GO" id="GO:0016020">
    <property type="term" value="C:membrane"/>
    <property type="evidence" value="ECO:0007669"/>
    <property type="project" value="UniProtKB-UniRule"/>
</dbReference>
<dbReference type="PANTHER" id="PTHR30329">
    <property type="entry name" value="STATOR ELEMENT OF FLAGELLAR MOTOR COMPLEX"/>
    <property type="match status" value="1"/>
</dbReference>
<evidence type="ECO:0000313" key="3">
    <source>
        <dbReference type="EMBL" id="KCV82233.1"/>
    </source>
</evidence>
<gene>
    <name evidence="3" type="ORF">ATO10_07582</name>
</gene>
<name>A0A058ZL36_9RHOB</name>
<dbReference type="PANTHER" id="PTHR30329:SF21">
    <property type="entry name" value="LIPOPROTEIN YIAD-RELATED"/>
    <property type="match status" value="1"/>
</dbReference>